<organism evidence="6 7">
    <name type="scientific">Lysinibacillus fusiformis</name>
    <dbReference type="NCBI Taxonomy" id="28031"/>
    <lineage>
        <taxon>Bacteria</taxon>
        <taxon>Bacillati</taxon>
        <taxon>Bacillota</taxon>
        <taxon>Bacilli</taxon>
        <taxon>Bacillales</taxon>
        <taxon>Bacillaceae</taxon>
        <taxon>Lysinibacillus</taxon>
    </lineage>
</organism>
<evidence type="ECO:0000259" key="5">
    <source>
        <dbReference type="PROSITE" id="PS51898"/>
    </source>
</evidence>
<comment type="caution">
    <text evidence="6">The sequence shown here is derived from an EMBL/GenBank/DDBJ whole genome shotgun (WGS) entry which is preliminary data.</text>
</comment>
<dbReference type="CDD" id="cd01189">
    <property type="entry name" value="INT_ICEBs1_C_like"/>
    <property type="match status" value="1"/>
</dbReference>
<dbReference type="PANTHER" id="PTHR30629:SF2">
    <property type="entry name" value="PROPHAGE INTEGRASE INTS-RELATED"/>
    <property type="match status" value="1"/>
</dbReference>
<comment type="similarity">
    <text evidence="1">Belongs to the 'phage' integrase family.</text>
</comment>
<protein>
    <submittedName>
        <fullName evidence="6">Phage integrase, N-terminal SAM-like domain</fullName>
    </submittedName>
</protein>
<evidence type="ECO:0000313" key="7">
    <source>
        <dbReference type="Proteomes" id="UP000199410"/>
    </source>
</evidence>
<dbReference type="Gene3D" id="1.10.443.10">
    <property type="entry name" value="Intergrase catalytic core"/>
    <property type="match status" value="1"/>
</dbReference>
<dbReference type="SUPFAM" id="SSF56349">
    <property type="entry name" value="DNA breaking-rejoining enzymes"/>
    <property type="match status" value="1"/>
</dbReference>
<evidence type="ECO:0000256" key="1">
    <source>
        <dbReference type="ARBA" id="ARBA00008857"/>
    </source>
</evidence>
<dbReference type="GO" id="GO:0003677">
    <property type="term" value="F:DNA binding"/>
    <property type="evidence" value="ECO:0007669"/>
    <property type="project" value="UniProtKB-KW"/>
</dbReference>
<dbReference type="EMBL" id="FOEL01000025">
    <property type="protein sequence ID" value="SER77932.1"/>
    <property type="molecule type" value="Genomic_DNA"/>
</dbReference>
<gene>
    <name evidence="6" type="ORF">SAMN02787113_04576</name>
</gene>
<dbReference type="RefSeq" id="WP_164908720.1">
    <property type="nucleotide sequence ID" value="NZ_BJOM01000053.1"/>
</dbReference>
<dbReference type="Proteomes" id="UP000199410">
    <property type="component" value="Unassembled WGS sequence"/>
</dbReference>
<dbReference type="InterPro" id="IPR010998">
    <property type="entry name" value="Integrase_recombinase_N"/>
</dbReference>
<dbReference type="GO" id="GO:0006310">
    <property type="term" value="P:DNA recombination"/>
    <property type="evidence" value="ECO:0007669"/>
    <property type="project" value="UniProtKB-KW"/>
</dbReference>
<dbReference type="InterPro" id="IPR050808">
    <property type="entry name" value="Phage_Integrase"/>
</dbReference>
<dbReference type="PANTHER" id="PTHR30629">
    <property type="entry name" value="PROPHAGE INTEGRASE"/>
    <property type="match status" value="1"/>
</dbReference>
<dbReference type="AlphaFoldDB" id="A0A1H9RYS1"/>
<dbReference type="InterPro" id="IPR013762">
    <property type="entry name" value="Integrase-like_cat_sf"/>
</dbReference>
<keyword evidence="4" id="KW-0233">DNA recombination</keyword>
<name>A0A1H9RYS1_9BACI</name>
<dbReference type="InterPro" id="IPR002104">
    <property type="entry name" value="Integrase_catalytic"/>
</dbReference>
<evidence type="ECO:0000313" key="6">
    <source>
        <dbReference type="EMBL" id="SER77932.1"/>
    </source>
</evidence>
<evidence type="ECO:0000256" key="4">
    <source>
        <dbReference type="ARBA" id="ARBA00023172"/>
    </source>
</evidence>
<accession>A0A1H9RYS1</accession>
<evidence type="ECO:0000256" key="2">
    <source>
        <dbReference type="ARBA" id="ARBA00022908"/>
    </source>
</evidence>
<keyword evidence="3" id="KW-0238">DNA-binding</keyword>
<reference evidence="6 7" key="1">
    <citation type="submission" date="2016-10" db="EMBL/GenBank/DDBJ databases">
        <authorList>
            <person name="Varghese N."/>
            <person name="Submissions S."/>
        </authorList>
    </citation>
    <scope>NUCLEOTIDE SEQUENCE [LARGE SCALE GENOMIC DNA]</scope>
    <source>
        <strain evidence="6 7">TC-13</strain>
    </source>
</reference>
<dbReference type="InterPro" id="IPR004107">
    <property type="entry name" value="Integrase_SAM-like_N"/>
</dbReference>
<keyword evidence="2" id="KW-0229">DNA integration</keyword>
<proteinExistence type="inferred from homology"/>
<dbReference type="Pfam" id="PF00589">
    <property type="entry name" value="Phage_integrase"/>
    <property type="match status" value="1"/>
</dbReference>
<feature type="domain" description="Tyr recombinase" evidence="5">
    <location>
        <begin position="104"/>
        <end position="211"/>
    </location>
</feature>
<dbReference type="Gene3D" id="1.10.150.130">
    <property type="match status" value="1"/>
</dbReference>
<dbReference type="Pfam" id="PF14659">
    <property type="entry name" value="Phage_int_SAM_3"/>
    <property type="match status" value="1"/>
</dbReference>
<dbReference type="InterPro" id="IPR011010">
    <property type="entry name" value="DNA_brk_join_enz"/>
</dbReference>
<sequence>MILDFVTLLDMKKSVWRPGTYIHYQESYNNHIKPPIGNHKLQKPTKMTLQRELIDKLVSYKLKRATIQEIFRVFKSAVSYAVEEEIQPKDCFTKMDFSAAPTGDKANFYTEEELKTFLSCVKDNDPTTRYTAILTLAMTGMRKGEMMGITWNDLDFKAKSITINKARTRTGLGPPKSDNGYRKVSMNNELYSQLKIYKAWCIKKKWENSMP</sequence>
<dbReference type="GO" id="GO:0015074">
    <property type="term" value="P:DNA integration"/>
    <property type="evidence" value="ECO:0007669"/>
    <property type="project" value="UniProtKB-KW"/>
</dbReference>
<evidence type="ECO:0000256" key="3">
    <source>
        <dbReference type="ARBA" id="ARBA00023125"/>
    </source>
</evidence>
<dbReference type="PROSITE" id="PS51898">
    <property type="entry name" value="TYR_RECOMBINASE"/>
    <property type="match status" value="1"/>
</dbReference>